<dbReference type="InterPro" id="IPR038718">
    <property type="entry name" value="SNF2-like_sf"/>
</dbReference>
<dbReference type="Proteomes" id="UP000002729">
    <property type="component" value="Unassembled WGS sequence"/>
</dbReference>
<evidence type="ECO:0000313" key="4">
    <source>
        <dbReference type="Proteomes" id="UP000002729"/>
    </source>
</evidence>
<gene>
    <name evidence="3" type="ORF">AURANDRAFT_67925</name>
</gene>
<keyword evidence="4" id="KW-1185">Reference proteome</keyword>
<dbReference type="Gene3D" id="3.40.50.10810">
    <property type="entry name" value="Tandem AAA-ATPase domain"/>
    <property type="match status" value="1"/>
</dbReference>
<dbReference type="InterPro" id="IPR000330">
    <property type="entry name" value="SNF2_N"/>
</dbReference>
<dbReference type="Pfam" id="PF00176">
    <property type="entry name" value="SNF2-rel_dom"/>
    <property type="match status" value="1"/>
</dbReference>
<dbReference type="InParanoid" id="F0YMW6"/>
<organism evidence="4">
    <name type="scientific">Aureococcus anophagefferens</name>
    <name type="common">Harmful bloom alga</name>
    <dbReference type="NCBI Taxonomy" id="44056"/>
    <lineage>
        <taxon>Eukaryota</taxon>
        <taxon>Sar</taxon>
        <taxon>Stramenopiles</taxon>
        <taxon>Ochrophyta</taxon>
        <taxon>Pelagophyceae</taxon>
        <taxon>Pelagomonadales</taxon>
        <taxon>Pelagomonadaceae</taxon>
        <taxon>Aureococcus</taxon>
    </lineage>
</organism>
<feature type="region of interest" description="Disordered" evidence="1">
    <location>
        <begin position="403"/>
        <end position="423"/>
    </location>
</feature>
<dbReference type="AlphaFoldDB" id="F0YMW6"/>
<sequence length="450" mass="48929">MVEAAAAAHALKPHQSEGVAFVLARRAAILGDAPSMGKTAQTIAVIAAVLGGGAAATRVLVVAPATVVPVWLAEFRKFLGTEAPAIVTADGDSRALSVAEVLQRLATTSAPLVAVIGYEAMVRHANAFTAMLDLIVFDEAHRLKNPGTKQSTVANDLSELHTLLLLLDPATLPYDLLARIDQGRVVGASPGRAFIAERAWSWLQNTLGGLHLRRETQALALPPQTTYIVVVELTPAEKQLYDHVCERAAPRGGTATAKALVLVGALQKLCSKKLFRGTTHEHDFVIWHDALSAWWEDEAQDYLATLGFKDRQVCALDDTNAEFARYSHGLVGDSPELMPLDAHLFSDLSQELWRHVAITSNLPESDPRRFSTGTPAEMERSVAKGVAVQDIYFRSGRRYRAANDARDLEHKPRKRQRKATCMEAKPLGLSPPWGISAGTPEKRKLRISFP</sequence>
<feature type="region of interest" description="Disordered" evidence="1">
    <location>
        <begin position="431"/>
        <end position="450"/>
    </location>
</feature>
<dbReference type="GeneID" id="20226499"/>
<dbReference type="SUPFAM" id="SSF52540">
    <property type="entry name" value="P-loop containing nucleoside triphosphate hydrolases"/>
    <property type="match status" value="1"/>
</dbReference>
<dbReference type="EMBL" id="GL833168">
    <property type="protein sequence ID" value="EGB03551.1"/>
    <property type="molecule type" value="Genomic_DNA"/>
</dbReference>
<dbReference type="InterPro" id="IPR014001">
    <property type="entry name" value="Helicase_ATP-bd"/>
</dbReference>
<accession>F0YMW6</accession>
<feature type="domain" description="Helicase ATP-binding" evidence="2">
    <location>
        <begin position="19"/>
        <end position="165"/>
    </location>
</feature>
<evidence type="ECO:0000256" key="1">
    <source>
        <dbReference type="SAM" id="MobiDB-lite"/>
    </source>
</evidence>
<evidence type="ECO:0000313" key="3">
    <source>
        <dbReference type="EMBL" id="EGB03551.1"/>
    </source>
</evidence>
<dbReference type="SMART" id="SM00487">
    <property type="entry name" value="DEXDc"/>
    <property type="match status" value="1"/>
</dbReference>
<protein>
    <recommendedName>
        <fullName evidence="2">Helicase ATP-binding domain-containing protein</fullName>
    </recommendedName>
</protein>
<dbReference type="InterPro" id="IPR027417">
    <property type="entry name" value="P-loop_NTPase"/>
</dbReference>
<dbReference type="GO" id="GO:0005524">
    <property type="term" value="F:ATP binding"/>
    <property type="evidence" value="ECO:0007669"/>
    <property type="project" value="InterPro"/>
</dbReference>
<dbReference type="KEGG" id="aaf:AURANDRAFT_67925"/>
<dbReference type="InterPro" id="IPR050496">
    <property type="entry name" value="SNF2_RAD54_helicase_repair"/>
</dbReference>
<reference evidence="3 4" key="1">
    <citation type="journal article" date="2011" name="Proc. Natl. Acad. Sci. U.S.A.">
        <title>Niche of harmful alga Aureococcus anophagefferens revealed through ecogenomics.</title>
        <authorList>
            <person name="Gobler C.J."/>
            <person name="Berry D.L."/>
            <person name="Dyhrman S.T."/>
            <person name="Wilhelm S.W."/>
            <person name="Salamov A."/>
            <person name="Lobanov A.V."/>
            <person name="Zhang Y."/>
            <person name="Collier J.L."/>
            <person name="Wurch L.L."/>
            <person name="Kustka A.B."/>
            <person name="Dill B.D."/>
            <person name="Shah M."/>
            <person name="VerBerkmoes N.C."/>
            <person name="Kuo A."/>
            <person name="Terry A."/>
            <person name="Pangilinan J."/>
            <person name="Lindquist E.A."/>
            <person name="Lucas S."/>
            <person name="Paulsen I.T."/>
            <person name="Hattenrath-Lehmann T.K."/>
            <person name="Talmage S.C."/>
            <person name="Walker E.A."/>
            <person name="Koch F."/>
            <person name="Burson A.M."/>
            <person name="Marcoval M.A."/>
            <person name="Tang Y.Z."/>
            <person name="Lecleir G.R."/>
            <person name="Coyne K.J."/>
            <person name="Berg G.M."/>
            <person name="Bertrand E.M."/>
            <person name="Saito M.A."/>
            <person name="Gladyshev V.N."/>
            <person name="Grigoriev I.V."/>
        </authorList>
    </citation>
    <scope>NUCLEOTIDE SEQUENCE [LARGE SCALE GENOMIC DNA]</scope>
    <source>
        <strain evidence="4">CCMP 1984</strain>
    </source>
</reference>
<dbReference type="PROSITE" id="PS51192">
    <property type="entry name" value="HELICASE_ATP_BIND_1"/>
    <property type="match status" value="1"/>
</dbReference>
<dbReference type="PANTHER" id="PTHR45629">
    <property type="entry name" value="SNF2/RAD54 FAMILY MEMBER"/>
    <property type="match status" value="1"/>
</dbReference>
<dbReference type="RefSeq" id="XP_009041766.1">
    <property type="nucleotide sequence ID" value="XM_009043518.1"/>
</dbReference>
<dbReference type="eggNOG" id="KOG0390">
    <property type="taxonomic scope" value="Eukaryota"/>
</dbReference>
<dbReference type="PANTHER" id="PTHR45629:SF7">
    <property type="entry name" value="DNA EXCISION REPAIR PROTEIN ERCC-6-RELATED"/>
    <property type="match status" value="1"/>
</dbReference>
<name>F0YMW6_AURAN</name>
<proteinExistence type="predicted"/>
<evidence type="ECO:0000259" key="2">
    <source>
        <dbReference type="PROSITE" id="PS51192"/>
    </source>
</evidence>